<dbReference type="Pfam" id="PF00990">
    <property type="entry name" value="GGDEF"/>
    <property type="match status" value="1"/>
</dbReference>
<comment type="caution">
    <text evidence="5">The sequence shown here is derived from an EMBL/GenBank/DDBJ whole genome shotgun (WGS) entry which is preliminary data.</text>
</comment>
<dbReference type="PROSITE" id="PS50887">
    <property type="entry name" value="GGDEF"/>
    <property type="match status" value="1"/>
</dbReference>
<evidence type="ECO:0000259" key="4">
    <source>
        <dbReference type="PROSITE" id="PS50887"/>
    </source>
</evidence>
<keyword evidence="6" id="KW-1185">Reference proteome</keyword>
<dbReference type="CDD" id="cd01949">
    <property type="entry name" value="GGDEF"/>
    <property type="match status" value="1"/>
</dbReference>
<feature type="transmembrane region" description="Helical" evidence="3">
    <location>
        <begin position="156"/>
        <end position="180"/>
    </location>
</feature>
<dbReference type="GO" id="GO:0043709">
    <property type="term" value="P:cell adhesion involved in single-species biofilm formation"/>
    <property type="evidence" value="ECO:0007669"/>
    <property type="project" value="TreeGrafter"/>
</dbReference>
<evidence type="ECO:0000256" key="1">
    <source>
        <dbReference type="ARBA" id="ARBA00012528"/>
    </source>
</evidence>
<feature type="transmembrane region" description="Helical" evidence="3">
    <location>
        <begin position="36"/>
        <end position="58"/>
    </location>
</feature>
<name>A0A2N8KXI4_9BURK</name>
<organism evidence="5 6">
    <name type="scientific">Kinneretia aquatilis</name>
    <dbReference type="NCBI Taxonomy" id="2070761"/>
    <lineage>
        <taxon>Bacteria</taxon>
        <taxon>Pseudomonadati</taxon>
        <taxon>Pseudomonadota</taxon>
        <taxon>Betaproteobacteria</taxon>
        <taxon>Burkholderiales</taxon>
        <taxon>Sphaerotilaceae</taxon>
        <taxon>Roseateles</taxon>
    </lineage>
</organism>
<feature type="transmembrane region" description="Helical" evidence="3">
    <location>
        <begin position="192"/>
        <end position="214"/>
    </location>
</feature>
<dbReference type="GO" id="GO:0052621">
    <property type="term" value="F:diguanylate cyclase activity"/>
    <property type="evidence" value="ECO:0007669"/>
    <property type="project" value="UniProtKB-EC"/>
</dbReference>
<keyword evidence="3" id="KW-0472">Membrane</keyword>
<dbReference type="InterPro" id="IPR000160">
    <property type="entry name" value="GGDEF_dom"/>
</dbReference>
<keyword evidence="3" id="KW-0812">Transmembrane</keyword>
<feature type="transmembrane region" description="Helical" evidence="3">
    <location>
        <begin position="95"/>
        <end position="115"/>
    </location>
</feature>
<dbReference type="OrthoDB" id="9813903at2"/>
<accession>A0A2N8KXI4</accession>
<evidence type="ECO:0000313" key="5">
    <source>
        <dbReference type="EMBL" id="PND38166.1"/>
    </source>
</evidence>
<gene>
    <name evidence="5" type="ORF">C1O66_11980</name>
</gene>
<dbReference type="InterPro" id="IPR029787">
    <property type="entry name" value="Nucleotide_cyclase"/>
</dbReference>
<dbReference type="EMBL" id="POSP01000003">
    <property type="protein sequence ID" value="PND38166.1"/>
    <property type="molecule type" value="Genomic_DNA"/>
</dbReference>
<evidence type="ECO:0000256" key="3">
    <source>
        <dbReference type="SAM" id="Phobius"/>
    </source>
</evidence>
<dbReference type="SUPFAM" id="SSF55073">
    <property type="entry name" value="Nucleotide cyclase"/>
    <property type="match status" value="1"/>
</dbReference>
<comment type="catalytic activity">
    <reaction evidence="2">
        <text>2 GTP = 3',3'-c-di-GMP + 2 diphosphate</text>
        <dbReference type="Rhea" id="RHEA:24898"/>
        <dbReference type="ChEBI" id="CHEBI:33019"/>
        <dbReference type="ChEBI" id="CHEBI:37565"/>
        <dbReference type="ChEBI" id="CHEBI:58805"/>
        <dbReference type="EC" id="2.7.7.65"/>
    </reaction>
</comment>
<keyword evidence="3" id="KW-1133">Transmembrane helix</keyword>
<dbReference type="SMART" id="SM00267">
    <property type="entry name" value="GGDEF"/>
    <property type="match status" value="1"/>
</dbReference>
<dbReference type="Proteomes" id="UP000235916">
    <property type="component" value="Unassembled WGS sequence"/>
</dbReference>
<dbReference type="PANTHER" id="PTHR45138">
    <property type="entry name" value="REGULATORY COMPONENTS OF SENSORY TRANSDUCTION SYSTEM"/>
    <property type="match status" value="1"/>
</dbReference>
<sequence length="409" mass="44032">MRLDVPTLFAVVTLVALLMAGWVSFMAWGKPARDALWAWGLALVAYAASHVIFAVLNVVPSPSLVVAGNVAYGVALSLMLLAMRRFDGLDANAGPPVWVQLQLVLPVLAIVLLYTVLMEQYAARVVAGSLVFSLQIGFILRALLDPRLPRPGRGRYILLTAFFALLSSLLLRALAAAMGWMSSNNDEAGRLWLTMVFVVALCAVISISLGFVYMTMERAEQRNFELAMKDMLTGLSNRRAISDQLHMAVSRAQRQGQYLSVLMLDIDHFKRVNDGYGHQAGDAVLRGVARTLQSRLRAQDQIGRFGGEEFLLMLPDTHLEGATTLAEALRQAVEASPTQWGAHSISVTISIGVAGGVISGAHTVDGLVAAADAAMYRAKQGGRNRVELADMSSLLPGGQAALPPAVPRD</sequence>
<evidence type="ECO:0000313" key="6">
    <source>
        <dbReference type="Proteomes" id="UP000235916"/>
    </source>
</evidence>
<dbReference type="GO" id="GO:0005886">
    <property type="term" value="C:plasma membrane"/>
    <property type="evidence" value="ECO:0007669"/>
    <property type="project" value="TreeGrafter"/>
</dbReference>
<feature type="transmembrane region" description="Helical" evidence="3">
    <location>
        <begin position="64"/>
        <end position="83"/>
    </location>
</feature>
<feature type="transmembrane region" description="Helical" evidence="3">
    <location>
        <begin position="6"/>
        <end position="29"/>
    </location>
</feature>
<proteinExistence type="predicted"/>
<feature type="domain" description="GGDEF" evidence="4">
    <location>
        <begin position="257"/>
        <end position="391"/>
    </location>
</feature>
<reference evidence="5 6" key="1">
    <citation type="submission" date="2018-01" db="EMBL/GenBank/DDBJ databases">
        <title>Draft genome sequence of Paucibacter aquatile CR182 isolated from freshwater of the Nakdong River.</title>
        <authorList>
            <person name="Choi A."/>
            <person name="Chung E.J."/>
        </authorList>
    </citation>
    <scope>NUCLEOTIDE SEQUENCE [LARGE SCALE GENOMIC DNA]</scope>
    <source>
        <strain evidence="5 6">CR182</strain>
    </source>
</reference>
<dbReference type="PANTHER" id="PTHR45138:SF9">
    <property type="entry name" value="DIGUANYLATE CYCLASE DGCM-RELATED"/>
    <property type="match status" value="1"/>
</dbReference>
<protein>
    <recommendedName>
        <fullName evidence="1">diguanylate cyclase</fullName>
        <ecNumber evidence="1">2.7.7.65</ecNumber>
    </recommendedName>
</protein>
<dbReference type="FunFam" id="3.30.70.270:FF:000001">
    <property type="entry name" value="Diguanylate cyclase domain protein"/>
    <property type="match status" value="1"/>
</dbReference>
<dbReference type="Gene3D" id="3.30.70.270">
    <property type="match status" value="1"/>
</dbReference>
<dbReference type="InterPro" id="IPR050469">
    <property type="entry name" value="Diguanylate_Cyclase"/>
</dbReference>
<dbReference type="NCBIfam" id="TIGR00254">
    <property type="entry name" value="GGDEF"/>
    <property type="match status" value="1"/>
</dbReference>
<dbReference type="GO" id="GO:1902201">
    <property type="term" value="P:negative regulation of bacterial-type flagellum-dependent cell motility"/>
    <property type="evidence" value="ECO:0007669"/>
    <property type="project" value="TreeGrafter"/>
</dbReference>
<evidence type="ECO:0000256" key="2">
    <source>
        <dbReference type="ARBA" id="ARBA00034247"/>
    </source>
</evidence>
<dbReference type="EC" id="2.7.7.65" evidence="1"/>
<dbReference type="InterPro" id="IPR043128">
    <property type="entry name" value="Rev_trsase/Diguanyl_cyclase"/>
</dbReference>
<dbReference type="RefSeq" id="WP_102768086.1">
    <property type="nucleotide sequence ID" value="NZ_POSP01000003.1"/>
</dbReference>
<dbReference type="AlphaFoldDB" id="A0A2N8KXI4"/>